<dbReference type="Proteomes" id="UP000603904">
    <property type="component" value="Unassembled WGS sequence"/>
</dbReference>
<evidence type="ECO:0000313" key="2">
    <source>
        <dbReference type="EMBL" id="GIH42763.1"/>
    </source>
</evidence>
<evidence type="ECO:0000256" key="1">
    <source>
        <dbReference type="SAM" id="MobiDB-lite"/>
    </source>
</evidence>
<comment type="caution">
    <text evidence="2">The sequence shown here is derived from an EMBL/GenBank/DDBJ whole genome shotgun (WGS) entry which is preliminary data.</text>
</comment>
<protein>
    <submittedName>
        <fullName evidence="2">Uncharacterized protein</fullName>
    </submittedName>
</protein>
<proteinExistence type="predicted"/>
<organism evidence="2 3">
    <name type="scientific">Microbispora corallina</name>
    <dbReference type="NCBI Taxonomy" id="83302"/>
    <lineage>
        <taxon>Bacteria</taxon>
        <taxon>Bacillati</taxon>
        <taxon>Actinomycetota</taxon>
        <taxon>Actinomycetes</taxon>
        <taxon>Streptosporangiales</taxon>
        <taxon>Streptosporangiaceae</taxon>
        <taxon>Microbispora</taxon>
    </lineage>
</organism>
<accession>A0ABQ4G6Q3</accession>
<dbReference type="EMBL" id="BOOC01000032">
    <property type="protein sequence ID" value="GIH42763.1"/>
    <property type="molecule type" value="Genomic_DNA"/>
</dbReference>
<reference evidence="2 3" key="1">
    <citation type="submission" date="2021-01" db="EMBL/GenBank/DDBJ databases">
        <title>Whole genome shotgun sequence of Microbispora corallina NBRC 16416.</title>
        <authorList>
            <person name="Komaki H."/>
            <person name="Tamura T."/>
        </authorList>
    </citation>
    <scope>NUCLEOTIDE SEQUENCE [LARGE SCALE GENOMIC DNA]</scope>
    <source>
        <strain evidence="2 3">NBRC 16416</strain>
    </source>
</reference>
<gene>
    <name evidence="2" type="ORF">Mco01_57630</name>
</gene>
<name>A0ABQ4G6Q3_9ACTN</name>
<keyword evidence="3" id="KW-1185">Reference proteome</keyword>
<evidence type="ECO:0000313" key="3">
    <source>
        <dbReference type="Proteomes" id="UP000603904"/>
    </source>
</evidence>
<sequence length="79" mass="8453">MAPGRDHGFAQPFHVGEEVGTAVLGDHLTQESSQESHVGPELVRHLRDGVVSFGWSDGGHGSKASESPSVPRDRSHQLD</sequence>
<feature type="region of interest" description="Disordered" evidence="1">
    <location>
        <begin position="53"/>
        <end position="79"/>
    </location>
</feature>